<keyword evidence="1" id="KW-0472">Membrane</keyword>
<feature type="transmembrane region" description="Helical" evidence="1">
    <location>
        <begin position="20"/>
        <end position="43"/>
    </location>
</feature>
<dbReference type="Gene3D" id="3.50.50.60">
    <property type="entry name" value="FAD/NAD(P)-binding domain"/>
    <property type="match status" value="1"/>
</dbReference>
<keyword evidence="3" id="KW-1185">Reference proteome</keyword>
<keyword evidence="1" id="KW-0812">Transmembrane</keyword>
<gene>
    <name evidence="2" type="ORF">KSP40_PGU001294</name>
</gene>
<keyword evidence="1" id="KW-1133">Transmembrane helix</keyword>
<proteinExistence type="predicted"/>
<organism evidence="2 3">
    <name type="scientific">Platanthera guangdongensis</name>
    <dbReference type="NCBI Taxonomy" id="2320717"/>
    <lineage>
        <taxon>Eukaryota</taxon>
        <taxon>Viridiplantae</taxon>
        <taxon>Streptophyta</taxon>
        <taxon>Embryophyta</taxon>
        <taxon>Tracheophyta</taxon>
        <taxon>Spermatophyta</taxon>
        <taxon>Magnoliopsida</taxon>
        <taxon>Liliopsida</taxon>
        <taxon>Asparagales</taxon>
        <taxon>Orchidaceae</taxon>
        <taxon>Orchidoideae</taxon>
        <taxon>Orchideae</taxon>
        <taxon>Orchidinae</taxon>
        <taxon>Platanthera</taxon>
    </lineage>
</organism>
<name>A0ABR2MN05_9ASPA</name>
<evidence type="ECO:0000313" key="3">
    <source>
        <dbReference type="Proteomes" id="UP001412067"/>
    </source>
</evidence>
<dbReference type="PANTHER" id="PTHR45968:SF2">
    <property type="entry name" value="(R)-MANDELONITRILE LYASE-LIKE"/>
    <property type="match status" value="1"/>
</dbReference>
<dbReference type="InterPro" id="IPR051871">
    <property type="entry name" value="GMC_Oxidoreductase-Related"/>
</dbReference>
<evidence type="ECO:0000256" key="1">
    <source>
        <dbReference type="SAM" id="Phobius"/>
    </source>
</evidence>
<sequence length="275" mass="30329">MCVVTVTSPVLPKIISKKMTAIPSLSTLAVALKFLAFFILALLGEYPTLGIMAGQPDYMRFTFDASMFPAKSYYDYIVVGGGTASCPLAGTLSKSSYQVLALERGEAPSEFPSLVTQEGFLGTLDDSDGPDFPAQPFVSEDGAPNARDRVLGSCSTTNTGFYSRAHPGFFHSSGVSWDMALINNSFEWVERRFSFQPEFQSWQSAVRDGLLATNIAPYNEKRGKTELKKTACMRALQEKLKKEWTYQKRGLQLTEADGEEEIACLLDICWRGAEE</sequence>
<dbReference type="Proteomes" id="UP001412067">
    <property type="component" value="Unassembled WGS sequence"/>
</dbReference>
<reference evidence="2 3" key="1">
    <citation type="journal article" date="2022" name="Nat. Plants">
        <title>Genomes of leafy and leafless Platanthera orchids illuminate the evolution of mycoheterotrophy.</title>
        <authorList>
            <person name="Li M.H."/>
            <person name="Liu K.W."/>
            <person name="Li Z."/>
            <person name="Lu H.C."/>
            <person name="Ye Q.L."/>
            <person name="Zhang D."/>
            <person name="Wang J.Y."/>
            <person name="Li Y.F."/>
            <person name="Zhong Z.M."/>
            <person name="Liu X."/>
            <person name="Yu X."/>
            <person name="Liu D.K."/>
            <person name="Tu X.D."/>
            <person name="Liu B."/>
            <person name="Hao Y."/>
            <person name="Liao X.Y."/>
            <person name="Jiang Y.T."/>
            <person name="Sun W.H."/>
            <person name="Chen J."/>
            <person name="Chen Y.Q."/>
            <person name="Ai Y."/>
            <person name="Zhai J.W."/>
            <person name="Wu S.S."/>
            <person name="Zhou Z."/>
            <person name="Hsiao Y.Y."/>
            <person name="Wu W.L."/>
            <person name="Chen Y.Y."/>
            <person name="Lin Y.F."/>
            <person name="Hsu J.L."/>
            <person name="Li C.Y."/>
            <person name="Wang Z.W."/>
            <person name="Zhao X."/>
            <person name="Zhong W.Y."/>
            <person name="Ma X.K."/>
            <person name="Ma L."/>
            <person name="Huang J."/>
            <person name="Chen G.Z."/>
            <person name="Huang M.Z."/>
            <person name="Huang L."/>
            <person name="Peng D.H."/>
            <person name="Luo Y.B."/>
            <person name="Zou S.Q."/>
            <person name="Chen S.P."/>
            <person name="Lan S."/>
            <person name="Tsai W.C."/>
            <person name="Van de Peer Y."/>
            <person name="Liu Z.J."/>
        </authorList>
    </citation>
    <scope>NUCLEOTIDE SEQUENCE [LARGE SCALE GENOMIC DNA]</scope>
    <source>
        <strain evidence="2">Lor288</strain>
    </source>
</reference>
<dbReference type="PANTHER" id="PTHR45968">
    <property type="entry name" value="OSJNBA0019K04.7 PROTEIN"/>
    <property type="match status" value="1"/>
</dbReference>
<accession>A0ABR2MN05</accession>
<dbReference type="EMBL" id="JBBWWR010000006">
    <property type="protein sequence ID" value="KAK8965545.1"/>
    <property type="molecule type" value="Genomic_DNA"/>
</dbReference>
<protein>
    <submittedName>
        <fullName evidence="2">(R)-mandelonitrile lyase-like</fullName>
    </submittedName>
</protein>
<evidence type="ECO:0000313" key="2">
    <source>
        <dbReference type="EMBL" id="KAK8965545.1"/>
    </source>
</evidence>
<dbReference type="InterPro" id="IPR036188">
    <property type="entry name" value="FAD/NAD-bd_sf"/>
</dbReference>
<dbReference type="SUPFAM" id="SSF51905">
    <property type="entry name" value="FAD/NAD(P)-binding domain"/>
    <property type="match status" value="1"/>
</dbReference>
<comment type="caution">
    <text evidence="2">The sequence shown here is derived from an EMBL/GenBank/DDBJ whole genome shotgun (WGS) entry which is preliminary data.</text>
</comment>